<dbReference type="Proteomes" id="UP001165085">
    <property type="component" value="Unassembled WGS sequence"/>
</dbReference>
<feature type="chain" id="PRO_5040849896" description="WW domain-containing protein" evidence="3">
    <location>
        <begin position="27"/>
        <end position="2929"/>
    </location>
</feature>
<dbReference type="SMART" id="SM01411">
    <property type="entry name" value="Ephrin_rec_like"/>
    <property type="match status" value="8"/>
</dbReference>
<feature type="compositionally biased region" description="Gly residues" evidence="1">
    <location>
        <begin position="2876"/>
        <end position="2886"/>
    </location>
</feature>
<keyword evidence="6" id="KW-1185">Reference proteome</keyword>
<name>A0A9W7DT21_9STRA</name>
<dbReference type="Gene3D" id="2.10.50.10">
    <property type="entry name" value="Tumor Necrosis Factor Receptor, subunit A, domain 2"/>
    <property type="match status" value="5"/>
</dbReference>
<gene>
    <name evidence="5" type="ORF">TrST_g5733</name>
</gene>
<dbReference type="PROSITE" id="PS50020">
    <property type="entry name" value="WW_DOMAIN_2"/>
    <property type="match status" value="1"/>
</dbReference>
<keyword evidence="2" id="KW-0472">Membrane</keyword>
<feature type="signal peptide" evidence="3">
    <location>
        <begin position="1"/>
        <end position="26"/>
    </location>
</feature>
<dbReference type="InterPro" id="IPR011641">
    <property type="entry name" value="Tyr-kin_ephrin_A/B_rcpt-like"/>
</dbReference>
<dbReference type="PANTHER" id="PTHR46967:SF2">
    <property type="entry name" value="SUSHI, VON WILLEBRAND FACTOR TYPE A, EGF AND PENTRAXIN DOMAIN-CONTAINING PROTEIN 1-LIKE"/>
    <property type="match status" value="1"/>
</dbReference>
<reference evidence="6" key="1">
    <citation type="journal article" date="2023" name="Commun. Biol.">
        <title>Genome analysis of Parmales, the sister group of diatoms, reveals the evolutionary specialization of diatoms from phago-mixotrophs to photoautotrophs.</title>
        <authorList>
            <person name="Ban H."/>
            <person name="Sato S."/>
            <person name="Yoshikawa S."/>
            <person name="Yamada K."/>
            <person name="Nakamura Y."/>
            <person name="Ichinomiya M."/>
            <person name="Sato N."/>
            <person name="Blanc-Mathieu R."/>
            <person name="Endo H."/>
            <person name="Kuwata A."/>
            <person name="Ogata H."/>
        </authorList>
    </citation>
    <scope>NUCLEOTIDE SEQUENCE [LARGE SCALE GENOMIC DNA]</scope>
    <source>
        <strain evidence="6">NIES 3701</strain>
    </source>
</reference>
<evidence type="ECO:0000256" key="2">
    <source>
        <dbReference type="SAM" id="Phobius"/>
    </source>
</evidence>
<dbReference type="OrthoDB" id="195103at2759"/>
<dbReference type="PROSITE" id="PS01159">
    <property type="entry name" value="WW_DOMAIN_1"/>
    <property type="match status" value="1"/>
</dbReference>
<dbReference type="EMBL" id="BRXY01000024">
    <property type="protein sequence ID" value="GMH54018.1"/>
    <property type="molecule type" value="Genomic_DNA"/>
</dbReference>
<comment type="caution">
    <text evidence="5">The sequence shown here is derived from an EMBL/GenBank/DDBJ whole genome shotgun (WGS) entry which is preliminary data.</text>
</comment>
<evidence type="ECO:0000313" key="5">
    <source>
        <dbReference type="EMBL" id="GMH54018.1"/>
    </source>
</evidence>
<dbReference type="InterPro" id="IPR001202">
    <property type="entry name" value="WW_dom"/>
</dbReference>
<dbReference type="InterPro" id="IPR009030">
    <property type="entry name" value="Growth_fac_rcpt_cys_sf"/>
</dbReference>
<sequence length="2929" mass="308462">MTIFNCSLASIFSILLLWQNLSLVLADQDYSCLCGPPLKSDDAPLTLSTTFTRQGDTGGLALASQVDSGTGSCAYVDGKNLLECPRRTSLTYMLKEFYGVGGGNDSNPTCEALKTDLASIGYDETPRCKCNYEWFSENGNTPFFTEFSDPDIATSTSTGGTSKVQLRYVELWNPNYDAYSLDGHSVKRWNGGDTAGSNPNYSFPTSATIPGRGFYIICKNKAAFEAYFDGVTCDAEHSVGDTAGGNDFFEFRKGDVILDQFGVPSSSSAPPTSFFDKGTCTRTFGTTGQAGSKYPIPGTHFQAVCGATPNYSKIDWSCKKDVGEGYVFKPKQWGGVSTCENMRCEESKCASLDPFTCRASQNVLGCVFAGDSYRISSPSQIPGNLVVGDFDKKMLIADKVRSIQGACQGQDYTNICVDRPNFFGTTFKSDSLMRYVGHDGNIKQVTCETGARLLFPTKSFYDSKAYAVESPWDVEYFDDSMTDDEAYVDFFSFCCADETTENPSTLSGPDHLCGAGAWAGDDYQIATISEGQQIEGFKPYFEYQKIANEEYKTFDTCGKLKRLLFAPWPSGIWPGMDAEDTWEAAKLLSSSDWSPPSENPLDFPSGAFNTFITDQCCLFTEADSYADMCGLHNKGLALVPDPEFSSVGFRTGGRPELDLSVHHRWGTCPGYANSMISSSKQFKTKYKLDSSSSGNGAAVIAGYDGPVCGEDGDGGPMNWPSGRSHGSAGRDALLLAPDDWFRLYEAGVFGDSNVCKDVNEEDCEDSSYTTTEDCVWHDIQCVATQGNDGVFTGCDWDPIHYHGSGAIFGHEVASLFPNEWVAETGSLCTSDSHTESGHCASISSDVAGFSGYEASGDGTHAGYCWSKFGSDPEAIGGHNAASKCFVNKDSDSCGMATYQQEHKCRLYGEFDKKYEYDEGYDKSSNEIIHGSFFDTCCNGDDSIIEHYSSCNMCSALGAGVTSQPGSYIPPQNNREGKSCFELMNEEIPKWFQDSYSQTPSSTCEQDKSNLKPAFCGEDGGWLSQDQDWKTLALNNEITDNKCQGHGDQSSCDSSTYQREDVKCEWVQLQCNRDFGDGSCIYHEHDETFQNTFASLGFPTDPTTGLAWDPNTCDGRVITDEEYANGQRCEINNMPSYCWGADKSSEESCYQHKTADTCKQPTSTYTHEGKCEWYSPTGLPAPEGSSHSSDWTLADKCCVLPFRKPSNADSWCASVPDSVKPGSLSFFPYNSVPDSSNNPTNNYGNFNEPAPTFAQNPNGENNSFKTSCKNVFGFLGAAWDSQSSVGSDAVVVDCTHTYTGDMQNYQDVCPTIANLCCASSDDSVRPAYPNNGPSGEIAVEWTVSGLQGDQGKKSASPSDVLKFTIPDHTHDIYRMESEDKFNNCIFVQPLRYYDTPQENGLGATFDFTVPDYPAGTKIFFSSSVGDDCSQGLKLEVTIAVGDGSGGGGGGEDNICGTADYGCLIGTSCASLFPSEGDCTTFTAISECAAGVSACSSATKNTLQCYADLTCTGPSPSPSDGGGPSPSPPSPSDDENPCGEANYGCLFGTSCASLFPSEGESIAPTESCTTFTAISECAAGVSACSSTTKNTFQCYADLACDDGGGGVPSCISETTCDTSFMMGTATCDDWTGFSTCVKNSGKCDALSIASMESQVEDACRNNGAPPTCIFATGCDTTAVTGDEATCDDWTSFTSCVGSTDECTADEEAKIIALKDNACSGGPTDLPVACIQSSGCDWTFLQGSGGTVTCDQMYTLSDCINTGSNVCTSAEKDSLSRYSANHCLNSNEVPPCVSSSGCDSSVITSSTGKTCDDFGTLATCVETASTCSSQTKAVEELSSRALACSAPCPAGSFVDFGSCDKCQAGSISVSADSSSCTACQAGYSTSGSDGQTACDACPAGKVTPGAGYVHCQACPAGKKASGAGSTQCENCPANTFSNGAASTACEQCPTGKTSGVGAFSCSHGGDSSEGGSSTPTTCPAGMYLDADKDKCEPCKAGEFSTEGSSECSSCPAGTFQAIASSSQCNSCPAGKSTADTVGMSSCLACPEGAFALIPGTPECTQCETGKTNNGERTDCREIDESAPCPAGRFVDVTDGNQCKPCHPGTYSADAGSTSCSPCAPNTFSKDPASTVCTQCPSGKTSNAGAAGCDRSSDDSSSSDTCAAGNFVEGDECKKCQPGHFSAAAGSDYCTSCPVGKFQAMPGKDACNDCPAGKSTHDNVAMSSCLSCPAGEFSSASGSASCTACEEGKNSEAGAFGCSDIGGDSSGPPPCPAGRFIDGTECKMCHAGKYSSAVDSTTCLACPVNTFSDFRGATSCTQCAEGKTSEVGATACEIPETSGEDGGGGDGGTLGGASCSTTVGFFFLGCTSMMGGEDYDATVCSDECKTMATEIFDGTVCQEGDEMGIDDETGEINYFNADEMQLSMSLMAPLCMEGEVGPSPSCKTSVALFFLGCTSMMGGEDYDATVCSDECKTMATEVLDGTVCQEGDEMGIDDETGEINYFNACEMQMALSFLAPACMEGSPSPGCDGGVPPCISETGCDASFMIGTATCDDWTSFSMCVKNSSKCDAGSITSMEGEVEEACRNTSPTPPATDAPSPTPPATDAPSPTPAPPKKYDVVTAVVEASITIANLPTLPDDKDKKDAIVAVLEATLVAAIGGEDTIVVILKIGGVLIESGGLRRARSLSSDDSDEIVFEVTRQVNCDGDCNTINDNSVEELIEKKVEASISSECETGCFDEILEQEVEKVAEALGTEGEDWLIEVEEATPQVEVKEVKSLEKPPVELHDQGFKFTPKMCLEGEWRLICIVPSFLLVLGLLSCCGSCIYGAIYGCSSGKMSQKGTKKARNLSMDAGNFGVYRESSGSVFEANNPMANSRAKKAGSGGGGGGGRGSVMADPNWVARRDPASGDVYYEHLKTKLTTWDKPDGFIGDDQL</sequence>
<feature type="domain" description="WW" evidence="4">
    <location>
        <begin position="2888"/>
        <end position="2922"/>
    </location>
</feature>
<accession>A0A9W7DT21</accession>
<feature type="transmembrane region" description="Helical" evidence="2">
    <location>
        <begin position="2797"/>
        <end position="2825"/>
    </location>
</feature>
<evidence type="ECO:0000259" key="4">
    <source>
        <dbReference type="PROSITE" id="PS50020"/>
    </source>
</evidence>
<dbReference type="Pfam" id="PF07699">
    <property type="entry name" value="Ephrin_rec_like"/>
    <property type="match status" value="3"/>
</dbReference>
<dbReference type="SUPFAM" id="SSF49503">
    <property type="entry name" value="Cupredoxins"/>
    <property type="match status" value="1"/>
</dbReference>
<feature type="region of interest" description="Disordered" evidence="1">
    <location>
        <begin position="2870"/>
        <end position="2892"/>
    </location>
</feature>
<dbReference type="SUPFAM" id="SSF57184">
    <property type="entry name" value="Growth factor receptor domain"/>
    <property type="match status" value="3"/>
</dbReference>
<dbReference type="SUPFAM" id="SSF51045">
    <property type="entry name" value="WW domain"/>
    <property type="match status" value="1"/>
</dbReference>
<evidence type="ECO:0000256" key="3">
    <source>
        <dbReference type="SAM" id="SignalP"/>
    </source>
</evidence>
<dbReference type="PANTHER" id="PTHR46967">
    <property type="entry name" value="INSULIN-LIKE GROWTH FACTOR BINDING PROTEIN,N-TERMINAL"/>
    <property type="match status" value="1"/>
</dbReference>
<protein>
    <recommendedName>
        <fullName evidence="4">WW domain-containing protein</fullName>
    </recommendedName>
</protein>
<dbReference type="Gene3D" id="2.20.70.10">
    <property type="match status" value="1"/>
</dbReference>
<keyword evidence="2" id="KW-1133">Transmembrane helix</keyword>
<feature type="region of interest" description="Disordered" evidence="1">
    <location>
        <begin position="2574"/>
        <end position="2610"/>
    </location>
</feature>
<dbReference type="Pfam" id="PF00397">
    <property type="entry name" value="WW"/>
    <property type="match status" value="1"/>
</dbReference>
<keyword evidence="3" id="KW-0732">Signal</keyword>
<dbReference type="SMART" id="SM00456">
    <property type="entry name" value="WW"/>
    <property type="match status" value="1"/>
</dbReference>
<feature type="compositionally biased region" description="Pro residues" evidence="1">
    <location>
        <begin position="2584"/>
        <end position="2609"/>
    </location>
</feature>
<feature type="region of interest" description="Disordered" evidence="1">
    <location>
        <begin position="1514"/>
        <end position="1534"/>
    </location>
</feature>
<evidence type="ECO:0000256" key="1">
    <source>
        <dbReference type="SAM" id="MobiDB-lite"/>
    </source>
</evidence>
<feature type="region of interest" description="Disordered" evidence="1">
    <location>
        <begin position="2135"/>
        <end position="2154"/>
    </location>
</feature>
<dbReference type="CDD" id="cd00201">
    <property type="entry name" value="WW"/>
    <property type="match status" value="1"/>
</dbReference>
<proteinExistence type="predicted"/>
<dbReference type="InterPro" id="IPR036020">
    <property type="entry name" value="WW_dom_sf"/>
</dbReference>
<keyword evidence="2" id="KW-0812">Transmembrane</keyword>
<dbReference type="Gene3D" id="2.60.40.420">
    <property type="entry name" value="Cupredoxins - blue copper proteins"/>
    <property type="match status" value="1"/>
</dbReference>
<dbReference type="InterPro" id="IPR008972">
    <property type="entry name" value="Cupredoxin"/>
</dbReference>
<evidence type="ECO:0000313" key="6">
    <source>
        <dbReference type="Proteomes" id="UP001165085"/>
    </source>
</evidence>
<organism evidence="5 6">
    <name type="scientific">Triparma strigata</name>
    <dbReference type="NCBI Taxonomy" id="1606541"/>
    <lineage>
        <taxon>Eukaryota</taxon>
        <taxon>Sar</taxon>
        <taxon>Stramenopiles</taxon>
        <taxon>Ochrophyta</taxon>
        <taxon>Bolidophyceae</taxon>
        <taxon>Parmales</taxon>
        <taxon>Triparmaceae</taxon>
        <taxon>Triparma</taxon>
    </lineage>
</organism>